<evidence type="ECO:0000256" key="1">
    <source>
        <dbReference type="ARBA" id="ARBA00022723"/>
    </source>
</evidence>
<name>A0A7K3NJP2_9BACT</name>
<accession>A0A7K3NJP2</accession>
<dbReference type="GO" id="GO:0046872">
    <property type="term" value="F:metal ion binding"/>
    <property type="evidence" value="ECO:0007669"/>
    <property type="project" value="UniProtKB-KW"/>
</dbReference>
<evidence type="ECO:0000313" key="6">
    <source>
        <dbReference type="Proteomes" id="UP000469724"/>
    </source>
</evidence>
<dbReference type="PROSITE" id="PS51379">
    <property type="entry name" value="4FE4S_FER_2"/>
    <property type="match status" value="2"/>
</dbReference>
<protein>
    <submittedName>
        <fullName evidence="5">4Fe-4S ferredoxin</fullName>
    </submittedName>
</protein>
<dbReference type="InterPro" id="IPR017896">
    <property type="entry name" value="4Fe4S_Fe-S-bd"/>
</dbReference>
<dbReference type="AlphaFoldDB" id="A0A7K3NJP2"/>
<dbReference type="InterPro" id="IPR009051">
    <property type="entry name" value="Helical_ferredxn"/>
</dbReference>
<dbReference type="PROSITE" id="PS00198">
    <property type="entry name" value="4FE4S_FER_1"/>
    <property type="match status" value="2"/>
</dbReference>
<dbReference type="SUPFAM" id="SSF54862">
    <property type="entry name" value="4Fe-4S ferredoxins"/>
    <property type="match status" value="1"/>
</dbReference>
<comment type="caution">
    <text evidence="5">The sequence shown here is derived from an EMBL/GenBank/DDBJ whole genome shotgun (WGS) entry which is preliminary data.</text>
</comment>
<organism evidence="5 6">
    <name type="scientific">Desulfolutivibrio sulfodismutans</name>
    <dbReference type="NCBI Taxonomy" id="63561"/>
    <lineage>
        <taxon>Bacteria</taxon>
        <taxon>Pseudomonadati</taxon>
        <taxon>Thermodesulfobacteriota</taxon>
        <taxon>Desulfovibrionia</taxon>
        <taxon>Desulfovibrionales</taxon>
        <taxon>Desulfovibrionaceae</taxon>
        <taxon>Desulfolutivibrio</taxon>
    </lineage>
</organism>
<evidence type="ECO:0000256" key="2">
    <source>
        <dbReference type="ARBA" id="ARBA00023004"/>
    </source>
</evidence>
<proteinExistence type="predicted"/>
<evidence type="ECO:0000259" key="4">
    <source>
        <dbReference type="PROSITE" id="PS51379"/>
    </source>
</evidence>
<keyword evidence="3" id="KW-0411">Iron-sulfur</keyword>
<dbReference type="PANTHER" id="PTHR40447:SF1">
    <property type="entry name" value="ANAEROBIC SULFITE REDUCTASE SUBUNIT A"/>
    <property type="match status" value="1"/>
</dbReference>
<keyword evidence="2" id="KW-0408">Iron</keyword>
<evidence type="ECO:0000313" key="5">
    <source>
        <dbReference type="EMBL" id="NDY55439.1"/>
    </source>
</evidence>
<dbReference type="RefSeq" id="WP_163300492.1">
    <property type="nucleotide sequence ID" value="NZ_JAAGRQ010000004.1"/>
</dbReference>
<dbReference type="Proteomes" id="UP000469724">
    <property type="component" value="Unassembled WGS sequence"/>
</dbReference>
<dbReference type="EMBL" id="JAAGRQ010000004">
    <property type="protein sequence ID" value="NDY55439.1"/>
    <property type="molecule type" value="Genomic_DNA"/>
</dbReference>
<sequence length="352" mass="39467">MITAYKILGKNAFEGFFGSLAQGREVYAPAQKSGKIVWAPMHSAADVDWRLDNTDMSPKEFFFPQSECLMRFKNAEGEGGRVMVPVAPLATQRVLLNIRPCDAKAFRLLDRIFVQDDMTNDPYWRDKREKTILIGQGCVNPCPECFCTSVGCGPFHEDGLDILLTDLGDRLLVKPISGKGLAMVKDLPEAAPGDIDLAGKIMAASEAAVKTYPGFEPKKLAGRTVLDIYDLPLWSSLYETCLNCGTCTFVCPTCHCFDIQDEVRGEAGRRVRNWDSCMQKLFTEHASGHNPRGEKRDRVRQRFMHKFTYIPMRRDGELGCVGCGRCVRFCPTNIDVREVVRRMGEDVEAKSK</sequence>
<keyword evidence="6" id="KW-1185">Reference proteome</keyword>
<dbReference type="SUPFAM" id="SSF46548">
    <property type="entry name" value="alpha-helical ferredoxin"/>
    <property type="match status" value="1"/>
</dbReference>
<keyword evidence="1" id="KW-0479">Metal-binding</keyword>
<feature type="domain" description="4Fe-4S ferredoxin-type" evidence="4">
    <location>
        <begin position="232"/>
        <end position="262"/>
    </location>
</feature>
<dbReference type="PANTHER" id="PTHR40447">
    <property type="entry name" value="ANAEROBIC SULFITE REDUCTASE SUBUNIT A"/>
    <property type="match status" value="1"/>
</dbReference>
<dbReference type="InterPro" id="IPR017900">
    <property type="entry name" value="4Fe4S_Fe_S_CS"/>
</dbReference>
<reference evidence="5 6" key="1">
    <citation type="submission" date="2020-02" db="EMBL/GenBank/DDBJ databases">
        <title>Comparative genomics of sulfur disproportionating microorganisms.</title>
        <authorList>
            <person name="Ward L.M."/>
            <person name="Bertran E."/>
            <person name="Johnston D.T."/>
        </authorList>
    </citation>
    <scope>NUCLEOTIDE SEQUENCE [LARGE SCALE GENOMIC DNA]</scope>
    <source>
        <strain evidence="5 6">DSM 3696</strain>
    </source>
</reference>
<feature type="domain" description="4Fe-4S ferredoxin-type" evidence="4">
    <location>
        <begin position="310"/>
        <end position="342"/>
    </location>
</feature>
<dbReference type="GO" id="GO:0051536">
    <property type="term" value="F:iron-sulfur cluster binding"/>
    <property type="evidence" value="ECO:0007669"/>
    <property type="project" value="UniProtKB-KW"/>
</dbReference>
<dbReference type="Pfam" id="PF17179">
    <property type="entry name" value="Fer4_22"/>
    <property type="match status" value="1"/>
</dbReference>
<dbReference type="Gene3D" id="1.10.1060.10">
    <property type="entry name" value="Alpha-helical ferredoxin"/>
    <property type="match status" value="1"/>
</dbReference>
<evidence type="ECO:0000256" key="3">
    <source>
        <dbReference type="ARBA" id="ARBA00023014"/>
    </source>
</evidence>
<gene>
    <name evidence="5" type="ORF">G3N56_01605</name>
</gene>